<reference evidence="2" key="2">
    <citation type="submission" date="2025-08" db="UniProtKB">
        <authorList>
            <consortium name="RefSeq"/>
        </authorList>
    </citation>
    <scope>IDENTIFICATION</scope>
    <source>
        <tissue evidence="2">Whole plant</tissue>
    </source>
</reference>
<dbReference type="AlphaFoldDB" id="A0A9C6TM14"/>
<sequence>MLEAQPVLFRRSPSRRRMLRPGVGTDDRGGTSLHVKGDFKLVSFFSFINPSFMLLLLLLQNPSFKRQALLGNLNYNNAASYKSNGGIGSSSSSSDSLSFSDSDSASSSRSHSEAWPMCGALQKKMICFKASFECAASIHGLDSVAVNMVCCFILDEFFVAGQLLEEALPNVPPAMLMPLIAEVRFCQILR</sequence>
<evidence type="ECO:0000313" key="2">
    <source>
        <dbReference type="RefSeq" id="XP_052110804.1"/>
    </source>
</evidence>
<accession>A0A9C6TM14</accession>
<reference evidence="1" key="1">
    <citation type="journal article" date="2016" name="Nat. Genet.">
        <title>The genome sequences of Arachis duranensis and Arachis ipaensis, the diploid ancestors of cultivated peanut.</title>
        <authorList>
            <person name="Bertioli D.J."/>
            <person name="Cannon S.B."/>
            <person name="Froenicke L."/>
            <person name="Huang G."/>
            <person name="Farmer A.D."/>
            <person name="Cannon E.K."/>
            <person name="Liu X."/>
            <person name="Gao D."/>
            <person name="Clevenger J."/>
            <person name="Dash S."/>
            <person name="Ren L."/>
            <person name="Moretzsohn M.C."/>
            <person name="Shirasawa K."/>
            <person name="Huang W."/>
            <person name="Vidigal B."/>
            <person name="Abernathy B."/>
            <person name="Chu Y."/>
            <person name="Niederhuth C.E."/>
            <person name="Umale P."/>
            <person name="Araujo A.C."/>
            <person name="Kozik A."/>
            <person name="Kim K.D."/>
            <person name="Burow M.D."/>
            <person name="Varshney R.K."/>
            <person name="Wang X."/>
            <person name="Zhang X."/>
            <person name="Barkley N."/>
            <person name="Guimaraes P.M."/>
            <person name="Isobe S."/>
            <person name="Guo B."/>
            <person name="Liao B."/>
            <person name="Stalker H.T."/>
            <person name="Schmitz R.J."/>
            <person name="Scheffler B.E."/>
            <person name="Leal-Bertioli S.C."/>
            <person name="Xun X."/>
            <person name="Jackson S.A."/>
            <person name="Michelmore R."/>
            <person name="Ozias-Akins P."/>
        </authorList>
    </citation>
    <scope>NUCLEOTIDE SEQUENCE [LARGE SCALE GENOMIC DNA]</scope>
    <source>
        <strain evidence="1">cv. V14167</strain>
    </source>
</reference>
<gene>
    <name evidence="2" type="primary">LOC107469699</name>
</gene>
<keyword evidence="1" id="KW-1185">Reference proteome</keyword>
<proteinExistence type="predicted"/>
<dbReference type="Proteomes" id="UP000515211">
    <property type="component" value="Chromosome 10"/>
</dbReference>
<dbReference type="GeneID" id="107469699"/>
<name>A0A9C6TM14_ARADU</name>
<dbReference type="RefSeq" id="XP_052110804.1">
    <property type="nucleotide sequence ID" value="XM_052254844.1"/>
</dbReference>
<protein>
    <submittedName>
        <fullName evidence="2">Uncharacterized protein LOC107469699 isoform X1</fullName>
    </submittedName>
</protein>
<evidence type="ECO:0000313" key="1">
    <source>
        <dbReference type="Proteomes" id="UP000515211"/>
    </source>
</evidence>
<organism evidence="1 2">
    <name type="scientific">Arachis duranensis</name>
    <name type="common">Wild peanut</name>
    <dbReference type="NCBI Taxonomy" id="130453"/>
    <lineage>
        <taxon>Eukaryota</taxon>
        <taxon>Viridiplantae</taxon>
        <taxon>Streptophyta</taxon>
        <taxon>Embryophyta</taxon>
        <taxon>Tracheophyta</taxon>
        <taxon>Spermatophyta</taxon>
        <taxon>Magnoliopsida</taxon>
        <taxon>eudicotyledons</taxon>
        <taxon>Gunneridae</taxon>
        <taxon>Pentapetalae</taxon>
        <taxon>rosids</taxon>
        <taxon>fabids</taxon>
        <taxon>Fabales</taxon>
        <taxon>Fabaceae</taxon>
        <taxon>Papilionoideae</taxon>
        <taxon>50 kb inversion clade</taxon>
        <taxon>dalbergioids sensu lato</taxon>
        <taxon>Dalbergieae</taxon>
        <taxon>Pterocarpus clade</taxon>
        <taxon>Arachis</taxon>
    </lineage>
</organism>